<evidence type="ECO:0000313" key="1">
    <source>
        <dbReference type="EMBL" id="MBB6558624.1"/>
    </source>
</evidence>
<evidence type="ECO:0000313" key="2">
    <source>
        <dbReference type="Proteomes" id="UP000575083"/>
    </source>
</evidence>
<protein>
    <submittedName>
        <fullName evidence="1">Uncharacterized protein</fullName>
    </submittedName>
</protein>
<keyword evidence="2" id="KW-1185">Reference proteome</keyword>
<dbReference type="RefSeq" id="WP_184856045.1">
    <property type="nucleotide sequence ID" value="NZ_JACHLK010000002.1"/>
</dbReference>
<dbReference type="Proteomes" id="UP000575083">
    <property type="component" value="Unassembled WGS sequence"/>
</dbReference>
<comment type="caution">
    <text evidence="1">The sequence shown here is derived from an EMBL/GenBank/DDBJ whole genome shotgun (WGS) entry which is preliminary data.</text>
</comment>
<organism evidence="1 2">
    <name type="scientific">Acidovorax soli</name>
    <dbReference type="NCBI Taxonomy" id="592050"/>
    <lineage>
        <taxon>Bacteria</taxon>
        <taxon>Pseudomonadati</taxon>
        <taxon>Pseudomonadota</taxon>
        <taxon>Betaproteobacteria</taxon>
        <taxon>Burkholderiales</taxon>
        <taxon>Comamonadaceae</taxon>
        <taxon>Acidovorax</taxon>
    </lineage>
</organism>
<accession>A0A7X0PB99</accession>
<name>A0A7X0PB99_9BURK</name>
<sequence length="213" mass="23833">MNNSSIHRRNILISAAGAFGFPALATTPIPEPLSLNSYISIFGQLIFTGTIKKTVAMPSWLENKLKDPASDISTKDLKFEQANEHSDYTFLEVENARLRMARSDKFTLAAIKSCNLKKIYASTHHLRGSEQYKNHYENLAGAEVVLFLEPPTQYIGNAGAFLNEFYYISRGPNWRDGAPRNIIEYNDIHKIALQLGFIEAKYLPCSKNGGAKS</sequence>
<proteinExistence type="predicted"/>
<reference evidence="1 2" key="1">
    <citation type="submission" date="2020-08" db="EMBL/GenBank/DDBJ databases">
        <title>Functional genomics of gut bacteria from endangered species of beetles.</title>
        <authorList>
            <person name="Carlos-Shanley C."/>
        </authorList>
    </citation>
    <scope>NUCLEOTIDE SEQUENCE [LARGE SCALE GENOMIC DNA]</scope>
    <source>
        <strain evidence="1 2">S00198</strain>
    </source>
</reference>
<dbReference type="AlphaFoldDB" id="A0A7X0PB99"/>
<dbReference type="EMBL" id="JACHLK010000002">
    <property type="protein sequence ID" value="MBB6558624.1"/>
    <property type="molecule type" value="Genomic_DNA"/>
</dbReference>
<gene>
    <name evidence="1" type="ORF">HNP48_001288</name>
</gene>